<feature type="transmembrane region" description="Helical" evidence="1">
    <location>
        <begin position="210"/>
        <end position="236"/>
    </location>
</feature>
<reference evidence="2" key="1">
    <citation type="submission" date="2022-11" db="EMBL/GenBank/DDBJ databases">
        <authorList>
            <person name="Kikuchi T."/>
        </authorList>
    </citation>
    <scope>NUCLEOTIDE SEQUENCE</scope>
    <source>
        <strain evidence="2">PS1010</strain>
    </source>
</reference>
<dbReference type="OrthoDB" id="417037at2759"/>
<evidence type="ECO:0000313" key="3">
    <source>
        <dbReference type="Proteomes" id="UP001152747"/>
    </source>
</evidence>
<feature type="transmembrane region" description="Helical" evidence="1">
    <location>
        <begin position="156"/>
        <end position="173"/>
    </location>
</feature>
<feature type="transmembrane region" description="Helical" evidence="1">
    <location>
        <begin position="132"/>
        <end position="150"/>
    </location>
</feature>
<feature type="transmembrane region" description="Helical" evidence="1">
    <location>
        <begin position="38"/>
        <end position="56"/>
    </location>
</feature>
<feature type="transmembrane region" description="Helical" evidence="1">
    <location>
        <begin position="185"/>
        <end position="204"/>
    </location>
</feature>
<organism evidence="2 3">
    <name type="scientific">Caenorhabditis angaria</name>
    <dbReference type="NCBI Taxonomy" id="860376"/>
    <lineage>
        <taxon>Eukaryota</taxon>
        <taxon>Metazoa</taxon>
        <taxon>Ecdysozoa</taxon>
        <taxon>Nematoda</taxon>
        <taxon>Chromadorea</taxon>
        <taxon>Rhabditida</taxon>
        <taxon>Rhabditina</taxon>
        <taxon>Rhabditomorpha</taxon>
        <taxon>Rhabditoidea</taxon>
        <taxon>Rhabditidae</taxon>
        <taxon>Peloderinae</taxon>
        <taxon>Caenorhabditis</taxon>
    </lineage>
</organism>
<protein>
    <recommendedName>
        <fullName evidence="4">Sugar phosphate transporter domain-containing protein</fullName>
    </recommendedName>
</protein>
<keyword evidence="1" id="KW-1133">Transmembrane helix</keyword>
<proteinExistence type="predicted"/>
<gene>
    <name evidence="2" type="ORF">CAMP_LOCUS9722</name>
</gene>
<comment type="caution">
    <text evidence="2">The sequence shown here is derived from an EMBL/GenBank/DDBJ whole genome shotgun (WGS) entry which is preliminary data.</text>
</comment>
<dbReference type="EMBL" id="CANHGI010000004">
    <property type="protein sequence ID" value="CAI5447085.1"/>
    <property type="molecule type" value="Genomic_DNA"/>
</dbReference>
<dbReference type="AlphaFoldDB" id="A0A9P1N400"/>
<feature type="transmembrane region" description="Helical" evidence="1">
    <location>
        <begin position="12"/>
        <end position="32"/>
    </location>
</feature>
<keyword evidence="1" id="KW-0472">Membrane</keyword>
<evidence type="ECO:0000256" key="1">
    <source>
        <dbReference type="SAM" id="Phobius"/>
    </source>
</evidence>
<keyword evidence="3" id="KW-1185">Reference proteome</keyword>
<keyword evidence="1" id="KW-0812">Transmembrane</keyword>
<feature type="transmembrane region" description="Helical" evidence="1">
    <location>
        <begin position="282"/>
        <end position="301"/>
    </location>
</feature>
<dbReference type="Proteomes" id="UP001152747">
    <property type="component" value="Unassembled WGS sequence"/>
</dbReference>
<evidence type="ECO:0000313" key="2">
    <source>
        <dbReference type="EMBL" id="CAI5447085.1"/>
    </source>
</evidence>
<feature type="transmembrane region" description="Helical" evidence="1">
    <location>
        <begin position="257"/>
        <end position="276"/>
    </location>
</feature>
<sequence>MMRSLKTTSGRSLILFILASTFCSIMGKVIVTRFFFDYPIVILMMQTASTLFVIEISRILGILKVPPYSFEKGRQIFIPSLLYTLAQWVTVASFEGIAMPNFDSVKRFTPLLILIFISLRGRQQKLDPNRTLMILGLCFATSVAVNLELAMDRYSFLYGVFGAGLQAAALILFEENMVNFSATEMLYLHSFNSLVFYLMADIVQDEIRDAFMYIITAAHPLFIVVFLINLLAGIIFHFTIFKCLEHNGAVKLQIFSNIRCVFETFIAYYMGFYLFYDVSPGIINWLFLIFTCLGAKTLRFGDGIDFEKEKGNIVKGPWMTKA</sequence>
<name>A0A9P1N400_9PELO</name>
<evidence type="ECO:0008006" key="4">
    <source>
        <dbReference type="Google" id="ProtNLM"/>
    </source>
</evidence>
<accession>A0A9P1N400</accession>